<keyword evidence="1" id="KW-0472">Membrane</keyword>
<feature type="transmembrane region" description="Helical" evidence="1">
    <location>
        <begin position="71"/>
        <end position="90"/>
    </location>
</feature>
<dbReference type="EMBL" id="PYLS01000005">
    <property type="protein sequence ID" value="PST83699.1"/>
    <property type="molecule type" value="Genomic_DNA"/>
</dbReference>
<evidence type="ECO:0000313" key="4">
    <source>
        <dbReference type="EMBL" id="PST83699.1"/>
    </source>
</evidence>
<organism evidence="4 5">
    <name type="scientific">Pedobacter yulinensis</name>
    <dbReference type="NCBI Taxonomy" id="2126353"/>
    <lineage>
        <taxon>Bacteria</taxon>
        <taxon>Pseudomonadati</taxon>
        <taxon>Bacteroidota</taxon>
        <taxon>Sphingobacteriia</taxon>
        <taxon>Sphingobacteriales</taxon>
        <taxon>Sphingobacteriaceae</taxon>
        <taxon>Pedobacter</taxon>
    </lineage>
</organism>
<proteinExistence type="predicted"/>
<dbReference type="PIRSF" id="PIRSF018266">
    <property type="entry name" value="FecR"/>
    <property type="match status" value="1"/>
</dbReference>
<accession>A0A2T3HMP2</accession>
<dbReference type="Gene3D" id="2.60.120.1440">
    <property type="match status" value="1"/>
</dbReference>
<evidence type="ECO:0000313" key="5">
    <source>
        <dbReference type="Proteomes" id="UP000240912"/>
    </source>
</evidence>
<keyword evidence="5" id="KW-1185">Reference proteome</keyword>
<dbReference type="InterPro" id="IPR006860">
    <property type="entry name" value="FecR"/>
</dbReference>
<dbReference type="InterPro" id="IPR012373">
    <property type="entry name" value="Ferrdict_sens_TM"/>
</dbReference>
<keyword evidence="1" id="KW-0812">Transmembrane</keyword>
<dbReference type="Pfam" id="PF04773">
    <property type="entry name" value="FecR"/>
    <property type="match status" value="1"/>
</dbReference>
<dbReference type="Proteomes" id="UP000240912">
    <property type="component" value="Unassembled WGS sequence"/>
</dbReference>
<gene>
    <name evidence="4" type="ORF">C7T94_14330</name>
</gene>
<sequence length="321" mass="35592">MDQDKLRRLLDKYKEGTCSPQELDELEAWYARLDHDTDMPGGDTAAQGMLADLKRRMPAAGPAVKPLGSKWYIQVAATLFVGVALAALIFRYGQTGRPDSVSLHTPQTVQARHNRFVQLPDGTRVILKEGSRLQYAASFNEKVRQVTLVGEAYFDVKHDASKPFIIHTGSVRTQVLGTAFNIKAYPEQKDIVVTVTRGKVKVSEKSRVLAVLTPNKRVVFNKDRATALHQDIEADTVVSWVRKNLAFDNESFGNVARQLADRFQVSIKIENERLSPCPTTVAFSGSENVDEALKILCLIRGASFKKVNGVYVIDGEGCTLN</sequence>
<dbReference type="PANTHER" id="PTHR30273">
    <property type="entry name" value="PERIPLASMIC SIGNAL SENSOR AND SIGMA FACTOR ACTIVATOR FECR-RELATED"/>
    <property type="match status" value="1"/>
</dbReference>
<dbReference type="PANTHER" id="PTHR30273:SF2">
    <property type="entry name" value="PROTEIN FECR"/>
    <property type="match status" value="1"/>
</dbReference>
<name>A0A2T3HMP2_9SPHI</name>
<evidence type="ECO:0000256" key="1">
    <source>
        <dbReference type="SAM" id="Phobius"/>
    </source>
</evidence>
<dbReference type="AlphaFoldDB" id="A0A2T3HMP2"/>
<protein>
    <recommendedName>
        <fullName evidence="6">FecR protein domain-containing protein</fullName>
    </recommendedName>
</protein>
<dbReference type="Gene3D" id="3.55.50.30">
    <property type="match status" value="1"/>
</dbReference>
<keyword evidence="1" id="KW-1133">Transmembrane helix</keyword>
<evidence type="ECO:0008006" key="6">
    <source>
        <dbReference type="Google" id="ProtNLM"/>
    </source>
</evidence>
<evidence type="ECO:0000259" key="2">
    <source>
        <dbReference type="Pfam" id="PF04773"/>
    </source>
</evidence>
<dbReference type="RefSeq" id="WP_107215961.1">
    <property type="nucleotide sequence ID" value="NZ_KZ686269.1"/>
</dbReference>
<dbReference type="GO" id="GO:0016989">
    <property type="term" value="F:sigma factor antagonist activity"/>
    <property type="evidence" value="ECO:0007669"/>
    <property type="project" value="TreeGrafter"/>
</dbReference>
<dbReference type="OrthoDB" id="697544at2"/>
<dbReference type="InterPro" id="IPR032508">
    <property type="entry name" value="FecR_C"/>
</dbReference>
<comment type="caution">
    <text evidence="4">The sequence shown here is derived from an EMBL/GenBank/DDBJ whole genome shotgun (WGS) entry which is preliminary data.</text>
</comment>
<feature type="domain" description="Protein FecR C-terminal" evidence="3">
    <location>
        <begin position="245"/>
        <end position="309"/>
    </location>
</feature>
<dbReference type="Pfam" id="PF16344">
    <property type="entry name" value="FecR_C"/>
    <property type="match status" value="1"/>
</dbReference>
<feature type="domain" description="FecR protein" evidence="2">
    <location>
        <begin position="114"/>
        <end position="201"/>
    </location>
</feature>
<reference evidence="4 5" key="1">
    <citation type="submission" date="2018-03" db="EMBL/GenBank/DDBJ databases">
        <authorList>
            <person name="Keele B.F."/>
        </authorList>
    </citation>
    <scope>NUCLEOTIDE SEQUENCE [LARGE SCALE GENOMIC DNA]</scope>
    <source>
        <strain evidence="4 5">YL28-9</strain>
    </source>
</reference>
<evidence type="ECO:0000259" key="3">
    <source>
        <dbReference type="Pfam" id="PF16344"/>
    </source>
</evidence>